<dbReference type="EMBL" id="JAQQAF010000004">
    <property type="protein sequence ID" value="KAJ8493538.1"/>
    <property type="molecule type" value="Genomic_DNA"/>
</dbReference>
<sequence>MERKAPTRKPSSSMAGLLKWMEGPPPDPEALASCRLHQVRLASRGECGVCFAVADSDPKERNDIFDKYVSQLDRLVMGVINPLFGDGEMAELTGDDIFKADATADLVFKVKGCASESGILKCDH</sequence>
<protein>
    <submittedName>
        <fullName evidence="2">Uncharacterized protein</fullName>
    </submittedName>
</protein>
<evidence type="ECO:0000313" key="3">
    <source>
        <dbReference type="Proteomes" id="UP001222027"/>
    </source>
</evidence>
<comment type="caution">
    <text evidence="2">The sequence shown here is derived from an EMBL/GenBank/DDBJ whole genome shotgun (WGS) entry which is preliminary data.</text>
</comment>
<dbReference type="Proteomes" id="UP001222027">
    <property type="component" value="Unassembled WGS sequence"/>
</dbReference>
<feature type="region of interest" description="Disordered" evidence="1">
    <location>
        <begin position="1"/>
        <end position="22"/>
    </location>
</feature>
<organism evidence="2 3">
    <name type="scientific">Ensete ventricosum</name>
    <name type="common">Abyssinian banana</name>
    <name type="synonym">Musa ensete</name>
    <dbReference type="NCBI Taxonomy" id="4639"/>
    <lineage>
        <taxon>Eukaryota</taxon>
        <taxon>Viridiplantae</taxon>
        <taxon>Streptophyta</taxon>
        <taxon>Embryophyta</taxon>
        <taxon>Tracheophyta</taxon>
        <taxon>Spermatophyta</taxon>
        <taxon>Magnoliopsida</taxon>
        <taxon>Liliopsida</taxon>
        <taxon>Zingiberales</taxon>
        <taxon>Musaceae</taxon>
        <taxon>Ensete</taxon>
    </lineage>
</organism>
<evidence type="ECO:0000256" key="1">
    <source>
        <dbReference type="SAM" id="MobiDB-lite"/>
    </source>
</evidence>
<evidence type="ECO:0000313" key="2">
    <source>
        <dbReference type="EMBL" id="KAJ8493538.1"/>
    </source>
</evidence>
<proteinExistence type="predicted"/>
<gene>
    <name evidence="2" type="ORF">OPV22_015259</name>
</gene>
<name>A0AAV8PLN3_ENSVE</name>
<keyword evidence="3" id="KW-1185">Reference proteome</keyword>
<accession>A0AAV8PLN3</accession>
<dbReference type="AlphaFoldDB" id="A0AAV8PLN3"/>
<reference evidence="2 3" key="1">
    <citation type="submission" date="2022-12" db="EMBL/GenBank/DDBJ databases">
        <title>Chromosome-scale assembly of the Ensete ventricosum genome.</title>
        <authorList>
            <person name="Dussert Y."/>
            <person name="Stocks J."/>
            <person name="Wendawek A."/>
            <person name="Woldeyes F."/>
            <person name="Nichols R.A."/>
            <person name="Borrell J.S."/>
        </authorList>
    </citation>
    <scope>NUCLEOTIDE SEQUENCE [LARGE SCALE GENOMIC DNA]</scope>
    <source>
        <strain evidence="3">cv. Maze</strain>
        <tissue evidence="2">Seeds</tissue>
    </source>
</reference>